<dbReference type="EMBL" id="CP001614">
    <property type="protein sequence ID" value="ACR13122.1"/>
    <property type="molecule type" value="Genomic_DNA"/>
</dbReference>
<dbReference type="HOGENOM" id="CLU_133290_0_0_6"/>
<dbReference type="InterPro" id="IPR036249">
    <property type="entry name" value="Thioredoxin-like_sf"/>
</dbReference>
<organism evidence="3 4">
    <name type="scientific">Teredinibacter turnerae (strain ATCC 39867 / T7901)</name>
    <dbReference type="NCBI Taxonomy" id="377629"/>
    <lineage>
        <taxon>Bacteria</taxon>
        <taxon>Pseudomonadati</taxon>
        <taxon>Pseudomonadota</taxon>
        <taxon>Gammaproteobacteria</taxon>
        <taxon>Cellvibrionales</taxon>
        <taxon>Cellvibrionaceae</taxon>
        <taxon>Teredinibacter</taxon>
    </lineage>
</organism>
<dbReference type="RefSeq" id="WP_015819235.1">
    <property type="nucleotide sequence ID" value="NC_012997.1"/>
</dbReference>
<dbReference type="Gene3D" id="3.40.30.10">
    <property type="entry name" value="Glutaredoxin"/>
    <property type="match status" value="1"/>
</dbReference>
<proteinExistence type="inferred from homology"/>
<dbReference type="PROSITE" id="PS51353">
    <property type="entry name" value="ARSC"/>
    <property type="match status" value="1"/>
</dbReference>
<name>C5BT92_TERTT</name>
<dbReference type="SUPFAM" id="SSF52833">
    <property type="entry name" value="Thioredoxin-like"/>
    <property type="match status" value="1"/>
</dbReference>
<dbReference type="eggNOG" id="COG1393">
    <property type="taxonomic scope" value="Bacteria"/>
</dbReference>
<dbReference type="AlphaFoldDB" id="C5BT92"/>
<dbReference type="Pfam" id="PF03960">
    <property type="entry name" value="ArsC"/>
    <property type="match status" value="1"/>
</dbReference>
<accession>C5BT92</accession>
<gene>
    <name evidence="3" type="ordered locus">TERTU_1518</name>
</gene>
<sequence>MQTLVFFEKPGCISNAKQKKLLSAAGIPFTTENILEYAWDPLSLAPFFSGTPVVEWINPNAPAVKDGEIDPTQVTEHEALAMMVNSPILIRRPLIQVGNLKWAGFDLPYIAEILGVSGDYASTQGIESCSHPQKGECD</sequence>
<reference evidence="3 4" key="1">
    <citation type="journal article" date="2009" name="PLoS ONE">
        <title>The complete genome of Teredinibacter turnerae T7901: an intracellular endosymbiont of marine wood-boring bivalves (shipworms).</title>
        <authorList>
            <person name="Yang J.C."/>
            <person name="Madupu R."/>
            <person name="Durkin A.S."/>
            <person name="Ekborg N.A."/>
            <person name="Pedamallu C.S."/>
            <person name="Hostetler J.B."/>
            <person name="Radune D."/>
            <person name="Toms B.S."/>
            <person name="Henrissat B."/>
            <person name="Coutinho P.M."/>
            <person name="Schwarz S."/>
            <person name="Field L."/>
            <person name="Trindade-Silva A.E."/>
            <person name="Soares C.A.G."/>
            <person name="Elshahawi S."/>
            <person name="Hanora A."/>
            <person name="Schmidt E.W."/>
            <person name="Haygood M.G."/>
            <person name="Posfai J."/>
            <person name="Benner J."/>
            <person name="Madinger C."/>
            <person name="Nove J."/>
            <person name="Anton B."/>
            <person name="Chaudhary K."/>
            <person name="Foster J."/>
            <person name="Holman A."/>
            <person name="Kumar S."/>
            <person name="Lessard P.A."/>
            <person name="Luyten Y.A."/>
            <person name="Slatko B."/>
            <person name="Wood N."/>
            <person name="Wu B."/>
            <person name="Teplitski M."/>
            <person name="Mougous J.D."/>
            <person name="Ward N."/>
            <person name="Eisen J.A."/>
            <person name="Badger J.H."/>
            <person name="Distel D.L."/>
        </authorList>
    </citation>
    <scope>NUCLEOTIDE SEQUENCE [LARGE SCALE GENOMIC DNA]</scope>
    <source>
        <strain evidence="4">ATCC 39867 / T7901</strain>
    </source>
</reference>
<evidence type="ECO:0000256" key="1">
    <source>
        <dbReference type="ARBA" id="ARBA00007198"/>
    </source>
</evidence>
<keyword evidence="4" id="KW-1185">Reference proteome</keyword>
<dbReference type="KEGG" id="ttu:TERTU_1518"/>
<dbReference type="InterPro" id="IPR006503">
    <property type="entry name" value="Nase-assoc"/>
</dbReference>
<dbReference type="STRING" id="377629.TERTU_1518"/>
<dbReference type="Proteomes" id="UP000009080">
    <property type="component" value="Chromosome"/>
</dbReference>
<dbReference type="OrthoDB" id="5432555at2"/>
<evidence type="ECO:0000256" key="2">
    <source>
        <dbReference type="PROSITE-ProRule" id="PRU01282"/>
    </source>
</evidence>
<dbReference type="NCBIfam" id="TIGR01616">
    <property type="entry name" value="nitro_assoc"/>
    <property type="match status" value="1"/>
</dbReference>
<dbReference type="InterPro" id="IPR006660">
    <property type="entry name" value="Arsenate_reductase-like"/>
</dbReference>
<evidence type="ECO:0000313" key="3">
    <source>
        <dbReference type="EMBL" id="ACR13122.1"/>
    </source>
</evidence>
<protein>
    <submittedName>
        <fullName evidence="3">Nitrogenase-associated protein</fullName>
    </submittedName>
</protein>
<comment type="similarity">
    <text evidence="1 2">Belongs to the ArsC family.</text>
</comment>
<evidence type="ECO:0000313" key="4">
    <source>
        <dbReference type="Proteomes" id="UP000009080"/>
    </source>
</evidence>